<proteinExistence type="predicted"/>
<dbReference type="RefSeq" id="WP_037255849.1">
    <property type="nucleotide sequence ID" value="NZ_NRRE01000011.1"/>
</dbReference>
<dbReference type="Proteomes" id="UP000778970">
    <property type="component" value="Unassembled WGS sequence"/>
</dbReference>
<gene>
    <name evidence="3" type="ORF">CKO21_02620</name>
</gene>
<dbReference type="PANTHER" id="PTHR33570:SF9">
    <property type="entry name" value="BLL4600 PROTEIN"/>
    <property type="match status" value="1"/>
</dbReference>
<sequence length="257" mass="27944">MKYLAATALSLALVGVAPANAEDAQTDQTSPDVAAVSPALAAYTQQDLEGEVWQRPDLSKRDRSIVTVASLIARDQPDDMPAEFRRALDNGVTPSELSEIITHLAFYTGWANAMSAVEVADKVFDARDVDASQLPSANPELTPIDEEAAEAHKQSLQETYGNVSQGVVNYTSALLFRELWRRPALEPRDRSLVTISALISNSHTGALSFHLNRAMDNGLTKSEASEVLTHLAFYAGWPNVFASMPVAKEVFNTRAEQ</sequence>
<feature type="signal peptide" evidence="1">
    <location>
        <begin position="1"/>
        <end position="21"/>
    </location>
</feature>
<comment type="caution">
    <text evidence="3">The sequence shown here is derived from an EMBL/GenBank/DDBJ whole genome shotgun (WGS) entry which is preliminary data.</text>
</comment>
<dbReference type="GO" id="GO:0051920">
    <property type="term" value="F:peroxiredoxin activity"/>
    <property type="evidence" value="ECO:0007669"/>
    <property type="project" value="InterPro"/>
</dbReference>
<keyword evidence="4" id="KW-1185">Reference proteome</keyword>
<dbReference type="InterPro" id="IPR052512">
    <property type="entry name" value="4CMD/NDH-1_regulator"/>
</dbReference>
<protein>
    <submittedName>
        <fullName evidence="3">Carboxymuconolactone decarboxylase family protein</fullName>
    </submittedName>
</protein>
<feature type="chain" id="PRO_5037934296" evidence="1">
    <location>
        <begin position="22"/>
        <end position="257"/>
    </location>
</feature>
<dbReference type="Pfam" id="PF02627">
    <property type="entry name" value="CMD"/>
    <property type="match status" value="2"/>
</dbReference>
<dbReference type="InterPro" id="IPR003779">
    <property type="entry name" value="CMD-like"/>
</dbReference>
<evidence type="ECO:0000313" key="4">
    <source>
        <dbReference type="Proteomes" id="UP000778970"/>
    </source>
</evidence>
<organism evidence="3 4">
    <name type="scientific">Rhodovibrio salinarum</name>
    <dbReference type="NCBI Taxonomy" id="1087"/>
    <lineage>
        <taxon>Bacteria</taxon>
        <taxon>Pseudomonadati</taxon>
        <taxon>Pseudomonadota</taxon>
        <taxon>Alphaproteobacteria</taxon>
        <taxon>Rhodospirillales</taxon>
        <taxon>Rhodovibrionaceae</taxon>
        <taxon>Rhodovibrio</taxon>
    </lineage>
</organism>
<accession>A0A934QGL2</accession>
<keyword evidence="1" id="KW-0732">Signal</keyword>
<dbReference type="EMBL" id="NRRE01000011">
    <property type="protein sequence ID" value="MBK1696135.1"/>
    <property type="molecule type" value="Genomic_DNA"/>
</dbReference>
<dbReference type="SUPFAM" id="SSF69118">
    <property type="entry name" value="AhpD-like"/>
    <property type="match status" value="1"/>
</dbReference>
<dbReference type="Gene3D" id="1.20.1290.10">
    <property type="entry name" value="AhpD-like"/>
    <property type="match status" value="1"/>
</dbReference>
<reference evidence="3" key="2">
    <citation type="journal article" date="2020" name="Microorganisms">
        <title>Osmotic Adaptation and Compatible Solute Biosynthesis of Phototrophic Bacteria as Revealed from Genome Analyses.</title>
        <authorList>
            <person name="Imhoff J.F."/>
            <person name="Rahn T."/>
            <person name="Kunzel S."/>
            <person name="Keller A."/>
            <person name="Neulinger S.C."/>
        </authorList>
    </citation>
    <scope>NUCLEOTIDE SEQUENCE</scope>
    <source>
        <strain evidence="3">DSM 9154</strain>
    </source>
</reference>
<evidence type="ECO:0000256" key="1">
    <source>
        <dbReference type="SAM" id="SignalP"/>
    </source>
</evidence>
<name>A0A934QGL2_9PROT</name>
<dbReference type="AlphaFoldDB" id="A0A934QGL2"/>
<dbReference type="PANTHER" id="PTHR33570">
    <property type="entry name" value="4-CARBOXYMUCONOLACTONE DECARBOXYLASE FAMILY PROTEIN"/>
    <property type="match status" value="1"/>
</dbReference>
<feature type="domain" description="Carboxymuconolactone decarboxylase-like" evidence="2">
    <location>
        <begin position="169"/>
        <end position="249"/>
    </location>
</feature>
<evidence type="ECO:0000313" key="3">
    <source>
        <dbReference type="EMBL" id="MBK1696135.1"/>
    </source>
</evidence>
<dbReference type="InterPro" id="IPR029032">
    <property type="entry name" value="AhpD-like"/>
</dbReference>
<reference evidence="3" key="1">
    <citation type="submission" date="2017-08" db="EMBL/GenBank/DDBJ databases">
        <authorList>
            <person name="Imhoff J.F."/>
            <person name="Rahn T."/>
            <person name="Kuenzel S."/>
            <person name="Neulinger S.C."/>
        </authorList>
    </citation>
    <scope>NUCLEOTIDE SEQUENCE</scope>
    <source>
        <strain evidence="3">DSM 9154</strain>
    </source>
</reference>
<evidence type="ECO:0000259" key="2">
    <source>
        <dbReference type="Pfam" id="PF02627"/>
    </source>
</evidence>
<feature type="domain" description="Carboxymuconolactone decarboxylase-like" evidence="2">
    <location>
        <begin position="38"/>
        <end position="121"/>
    </location>
</feature>